<dbReference type="GeneID" id="30982336"/>
<dbReference type="GO" id="GO:0009100">
    <property type="term" value="P:glycoprotein metabolic process"/>
    <property type="evidence" value="ECO:0007669"/>
    <property type="project" value="UniProtKB-ARBA"/>
</dbReference>
<evidence type="ECO:0000256" key="1">
    <source>
        <dbReference type="ARBA" id="ARBA00004167"/>
    </source>
</evidence>
<comment type="subcellular location">
    <subcellularLocation>
        <location evidence="1">Membrane</location>
        <topology evidence="1">Single-pass membrane protein</topology>
    </subcellularLocation>
</comment>
<dbReference type="PANTHER" id="PTHR15407">
    <property type="entry name" value="FUKUTIN-RELATED"/>
    <property type="match status" value="1"/>
</dbReference>
<evidence type="ECO:0000259" key="6">
    <source>
        <dbReference type="Pfam" id="PF04991"/>
    </source>
</evidence>
<dbReference type="AlphaFoldDB" id="A0A1E4SB52"/>
<keyword evidence="2 5" id="KW-0812">Transmembrane</keyword>
<protein>
    <recommendedName>
        <fullName evidence="6">LicD/FKTN/FKRP nucleotidyltransferase domain-containing protein</fullName>
    </recommendedName>
</protein>
<dbReference type="RefSeq" id="XP_020061827.1">
    <property type="nucleotide sequence ID" value="XM_020208199.1"/>
</dbReference>
<name>A0A1E4SB52_9ASCO</name>
<dbReference type="Proteomes" id="UP000094285">
    <property type="component" value="Unassembled WGS sequence"/>
</dbReference>
<keyword evidence="4 5" id="KW-0472">Membrane</keyword>
<dbReference type="EMBL" id="KV453918">
    <property type="protein sequence ID" value="ODV76705.1"/>
    <property type="molecule type" value="Genomic_DNA"/>
</dbReference>
<dbReference type="InterPro" id="IPR009644">
    <property type="entry name" value="FKTN/MNN4/W02B3.4-1"/>
</dbReference>
<accession>A0A1E4SB52</accession>
<evidence type="ECO:0000256" key="2">
    <source>
        <dbReference type="ARBA" id="ARBA00022692"/>
    </source>
</evidence>
<dbReference type="STRING" id="984487.A0A1E4SB52"/>
<evidence type="ECO:0000313" key="8">
    <source>
        <dbReference type="Proteomes" id="UP000094285"/>
    </source>
</evidence>
<keyword evidence="3 5" id="KW-1133">Transmembrane helix</keyword>
<dbReference type="GO" id="GO:0016020">
    <property type="term" value="C:membrane"/>
    <property type="evidence" value="ECO:0007669"/>
    <property type="project" value="UniProtKB-SubCell"/>
</dbReference>
<proteinExistence type="predicted"/>
<dbReference type="InterPro" id="IPR007074">
    <property type="entry name" value="LicD/FKTN/FKRP_NTP_transf"/>
</dbReference>
<evidence type="ECO:0000256" key="3">
    <source>
        <dbReference type="ARBA" id="ARBA00022989"/>
    </source>
</evidence>
<feature type="domain" description="LicD/FKTN/FKRP nucleotidyltransferase" evidence="6">
    <location>
        <begin position="413"/>
        <end position="538"/>
    </location>
</feature>
<sequence>MGIKNASGLKKIFLALVVVNLVGLAAYHLRTTKVDHINLRPGDEEYHHVEDINYDARIQELLTNAKEPNLKNHLTVDSSMFLNDTASPSAWRNKDTIFQDPRLAISLTLNHLRHQLAGNSTLELPFHWADWVDLTYLNHELEKPVHERMDCKHVKEYLECNSKVDRARIYDNDQYIKCMSNEDVSPRLLAKYGFLGHSQVPGYIYYDYSDYKTDEKYRLMQGKTFLFTNSPNPYKIMFLNDHGEDLVYNVTSKQKIIFSGLMNQYVENNRLSRGKVLLNPVKEFNALVQAEGLTIGDKTQYQNFSAVKELTPSMFHYGRGDVELQISLYKRMAGRTELDVLQRSFLNSLERSKEHDSANEITYFKMSSMRVNENNTDNGWHYDWRFFNGKLVDNQRTNIILERLMRNWFKFATKNDMTSWIMHGPLLSWYWSGQMFPYDNDIDIQMPVEELVKLGELYNQTLVVEDLNEGYGKFLIDVGTYIHNRDVSKRSNHIDARFIDVDSGIYIDITGLSTSKEATPKNYYKNINDSEDEGTIMNEDEEKEVYNDRRLHYYNFEHLSPLKMSMFSGVPTYIPNEIIRRLKFEYPRGGLVSYEHKDWYFVPKLQNWVHQDQLLSVVDPNDYLEGTDVSKNKLITLAKTISDEQLHGILAQSEPLQLEFSHSKGLYDFHKAELSYLVKYDQDKPKGPNDPLDKQGKMLDNYESGKNEEYDALVKKTVRLDKPLRMSLFEYEHLRDVPAKHN</sequence>
<evidence type="ECO:0000313" key="7">
    <source>
        <dbReference type="EMBL" id="ODV76705.1"/>
    </source>
</evidence>
<dbReference type="Pfam" id="PF04991">
    <property type="entry name" value="LicD"/>
    <property type="match status" value="1"/>
</dbReference>
<dbReference type="OrthoDB" id="444255at2759"/>
<gene>
    <name evidence="7" type="ORF">CANTADRAFT_27725</name>
</gene>
<evidence type="ECO:0000256" key="4">
    <source>
        <dbReference type="ARBA" id="ARBA00023136"/>
    </source>
</evidence>
<keyword evidence="8" id="KW-1185">Reference proteome</keyword>
<dbReference type="PANTHER" id="PTHR15407:SF28">
    <property type="entry name" value="RIBITOL-5-PHOSPHATE TRANSFERASE FKTN"/>
    <property type="match status" value="1"/>
</dbReference>
<reference evidence="8" key="1">
    <citation type="submission" date="2016-05" db="EMBL/GenBank/DDBJ databases">
        <title>Comparative genomics of biotechnologically important yeasts.</title>
        <authorList>
            <consortium name="DOE Joint Genome Institute"/>
            <person name="Riley R."/>
            <person name="Haridas S."/>
            <person name="Wolfe K.H."/>
            <person name="Lopes M.R."/>
            <person name="Hittinger C.T."/>
            <person name="Goker M."/>
            <person name="Salamov A."/>
            <person name="Wisecaver J."/>
            <person name="Long T.M."/>
            <person name="Aerts A.L."/>
            <person name="Barry K."/>
            <person name="Choi C."/>
            <person name="Clum A."/>
            <person name="Coughlan A.Y."/>
            <person name="Deshpande S."/>
            <person name="Douglass A.P."/>
            <person name="Hanson S.J."/>
            <person name="Klenk H.-P."/>
            <person name="Labutti K."/>
            <person name="Lapidus A."/>
            <person name="Lindquist E."/>
            <person name="Lipzen A."/>
            <person name="Meier-Kolthoff J.P."/>
            <person name="Ohm R.A."/>
            <person name="Otillar R.P."/>
            <person name="Pangilinan J."/>
            <person name="Peng Y."/>
            <person name="Rokas A."/>
            <person name="Rosa C.A."/>
            <person name="Scheuner C."/>
            <person name="Sibirny A.A."/>
            <person name="Slot J.C."/>
            <person name="Stielow J.B."/>
            <person name="Sun H."/>
            <person name="Kurtzman C.P."/>
            <person name="Blackwell M."/>
            <person name="Grigoriev I.V."/>
            <person name="Jeffries T.W."/>
        </authorList>
    </citation>
    <scope>NUCLEOTIDE SEQUENCE [LARGE SCALE GENOMIC DNA]</scope>
    <source>
        <strain evidence="8">NRRL Y-17324</strain>
    </source>
</reference>
<organism evidence="7 8">
    <name type="scientific">Suhomyces tanzawaensis NRRL Y-17324</name>
    <dbReference type="NCBI Taxonomy" id="984487"/>
    <lineage>
        <taxon>Eukaryota</taxon>
        <taxon>Fungi</taxon>
        <taxon>Dikarya</taxon>
        <taxon>Ascomycota</taxon>
        <taxon>Saccharomycotina</taxon>
        <taxon>Pichiomycetes</taxon>
        <taxon>Debaryomycetaceae</taxon>
        <taxon>Suhomyces</taxon>
    </lineage>
</organism>
<feature type="transmembrane region" description="Helical" evidence="5">
    <location>
        <begin position="12"/>
        <end position="29"/>
    </location>
</feature>
<evidence type="ECO:0000256" key="5">
    <source>
        <dbReference type="SAM" id="Phobius"/>
    </source>
</evidence>